<accession>A0AAE3MAE1</accession>
<keyword evidence="2" id="KW-1185">Reference proteome</keyword>
<sequence>MKLILTILIPVCLLFLILYLKSKKYRIIRARRWSNSYGFRNLIRTGFTAQIIDDFKVFYGKYNSYNFLIYIDPFDHYFNNGFSIVFVTSYEKIDDDLFYQLNDTHFNRLKSLLINSEYVFFDKDSAQFRFSINPYRISSGIFKNKLDKVTNILKNENLKAKEFENIKKSMIKHY</sequence>
<evidence type="ECO:0000313" key="2">
    <source>
        <dbReference type="Proteomes" id="UP001209229"/>
    </source>
</evidence>
<evidence type="ECO:0000313" key="1">
    <source>
        <dbReference type="EMBL" id="MCW3789385.1"/>
    </source>
</evidence>
<dbReference type="AlphaFoldDB" id="A0AAE3MAE1"/>
<dbReference type="RefSeq" id="WP_301192940.1">
    <property type="nucleotide sequence ID" value="NZ_JAPDPJ010000104.1"/>
</dbReference>
<comment type="caution">
    <text evidence="1">The sequence shown here is derived from an EMBL/GenBank/DDBJ whole genome shotgun (WGS) entry which is preliminary data.</text>
</comment>
<reference evidence="1" key="1">
    <citation type="submission" date="2022-10" db="EMBL/GenBank/DDBJ databases">
        <authorList>
            <person name="Yu W.X."/>
        </authorList>
    </citation>
    <scope>NUCLEOTIDE SEQUENCE</scope>
    <source>
        <strain evidence="1">AAT</strain>
    </source>
</reference>
<organism evidence="1 2">
    <name type="scientific">Plebeiibacterium sediminum</name>
    <dbReference type="NCBI Taxonomy" id="2992112"/>
    <lineage>
        <taxon>Bacteria</taxon>
        <taxon>Pseudomonadati</taxon>
        <taxon>Bacteroidota</taxon>
        <taxon>Bacteroidia</taxon>
        <taxon>Marinilabiliales</taxon>
        <taxon>Marinilabiliaceae</taxon>
        <taxon>Plebeiibacterium</taxon>
    </lineage>
</organism>
<name>A0AAE3MAE1_9BACT</name>
<proteinExistence type="predicted"/>
<dbReference type="EMBL" id="JAPDPJ010000104">
    <property type="protein sequence ID" value="MCW3789385.1"/>
    <property type="molecule type" value="Genomic_DNA"/>
</dbReference>
<gene>
    <name evidence="1" type="ORF">OM075_23180</name>
</gene>
<dbReference type="Proteomes" id="UP001209229">
    <property type="component" value="Unassembled WGS sequence"/>
</dbReference>
<protein>
    <submittedName>
        <fullName evidence="1">Uncharacterized protein</fullName>
    </submittedName>
</protein>